<dbReference type="Proteomes" id="UP000019678">
    <property type="component" value="Unassembled WGS sequence"/>
</dbReference>
<dbReference type="OrthoDB" id="2472181at2"/>
<proteinExistence type="predicted"/>
<dbReference type="eggNOG" id="COG1020">
    <property type="taxonomic scope" value="Bacteria"/>
</dbReference>
<evidence type="ECO:0000313" key="3">
    <source>
        <dbReference type="Proteomes" id="UP000019678"/>
    </source>
</evidence>
<keyword evidence="3" id="KW-1185">Reference proteome</keyword>
<feature type="domain" description="Carrier" evidence="1">
    <location>
        <begin position="36"/>
        <end position="111"/>
    </location>
</feature>
<protein>
    <submittedName>
        <fullName evidence="2">Non-ribosomal peptide synthetase</fullName>
    </submittedName>
</protein>
<dbReference type="Pfam" id="PF00550">
    <property type="entry name" value="PP-binding"/>
    <property type="match status" value="1"/>
</dbReference>
<dbReference type="InterPro" id="IPR036736">
    <property type="entry name" value="ACP-like_sf"/>
</dbReference>
<dbReference type="SUPFAM" id="SSF47336">
    <property type="entry name" value="ACP-like"/>
    <property type="match status" value="1"/>
</dbReference>
<accession>A0A017TIM9</accession>
<evidence type="ECO:0000313" key="2">
    <source>
        <dbReference type="EMBL" id="EYF08705.1"/>
    </source>
</evidence>
<sequence>MADPQDLDVARACGRDGRLDRHGDGSRSETREPFIPARDVFELQLTRLWEEVLGIDAVGVRDTFFALGGDLPRAGAMLGAVAQQFGTRVELPAFLEGPTVERLGCLLRRERRSLGWEPLVALQPKGTRPPLFFVPGGDGIVFNYHRLARAMGPDQPLHGLQVRGLYKEGPVHDQVEERAAEHLVAVRAVQPRGPYLLAGHCVGGIVALEMALQLQAQGERVALLAAIEGPAPVHFYGRSYGYLQDPLEFLEIIGRGFKDWFGRAMPVSREELLALAPERRSRHFMERARAFGAFTPDAEDDHIDTLLGLFRAVAFNTYTPRGMFSGDLLFFRGSSSNFCRTDSGGWETVCERPHGIHEVPGDHCSVVTEDGVDVVVRELRAAIARALEA</sequence>
<dbReference type="InterPro" id="IPR029058">
    <property type="entry name" value="AB_hydrolase_fold"/>
</dbReference>
<dbReference type="SUPFAM" id="SSF53474">
    <property type="entry name" value="alpha/beta-Hydrolases"/>
    <property type="match status" value="1"/>
</dbReference>
<evidence type="ECO:0000259" key="1">
    <source>
        <dbReference type="PROSITE" id="PS50075"/>
    </source>
</evidence>
<organism evidence="2 3">
    <name type="scientific">Chondromyces apiculatus DSM 436</name>
    <dbReference type="NCBI Taxonomy" id="1192034"/>
    <lineage>
        <taxon>Bacteria</taxon>
        <taxon>Pseudomonadati</taxon>
        <taxon>Myxococcota</taxon>
        <taxon>Polyangia</taxon>
        <taxon>Polyangiales</taxon>
        <taxon>Polyangiaceae</taxon>
        <taxon>Chondromyces</taxon>
    </lineage>
</organism>
<name>A0A017TIM9_9BACT</name>
<gene>
    <name evidence="2" type="ORF">CAP_2566</name>
</gene>
<dbReference type="InterPro" id="IPR001031">
    <property type="entry name" value="Thioesterase"/>
</dbReference>
<dbReference type="PROSITE" id="PS50075">
    <property type="entry name" value="CARRIER"/>
    <property type="match status" value="1"/>
</dbReference>
<dbReference type="InterPro" id="IPR009081">
    <property type="entry name" value="PP-bd_ACP"/>
</dbReference>
<dbReference type="Gene3D" id="3.40.50.1820">
    <property type="entry name" value="alpha/beta hydrolase"/>
    <property type="match status" value="1"/>
</dbReference>
<dbReference type="EMBL" id="ASRX01000002">
    <property type="protein sequence ID" value="EYF08705.1"/>
    <property type="molecule type" value="Genomic_DNA"/>
</dbReference>
<dbReference type="Pfam" id="PF00975">
    <property type="entry name" value="Thioesterase"/>
    <property type="match status" value="1"/>
</dbReference>
<dbReference type="Gene3D" id="1.10.1200.10">
    <property type="entry name" value="ACP-like"/>
    <property type="match status" value="1"/>
</dbReference>
<dbReference type="RefSeq" id="WP_052373896.1">
    <property type="nucleotide sequence ID" value="NZ_ASRX01000002.1"/>
</dbReference>
<dbReference type="eggNOG" id="COG3319">
    <property type="taxonomic scope" value="Bacteria"/>
</dbReference>
<reference evidence="2 3" key="1">
    <citation type="submission" date="2013-05" db="EMBL/GenBank/DDBJ databases">
        <title>Genome assembly of Chondromyces apiculatus DSM 436.</title>
        <authorList>
            <person name="Sharma G."/>
            <person name="Khatri I."/>
            <person name="Kaur C."/>
            <person name="Mayilraj S."/>
            <person name="Subramanian S."/>
        </authorList>
    </citation>
    <scope>NUCLEOTIDE SEQUENCE [LARGE SCALE GENOMIC DNA]</scope>
    <source>
        <strain evidence="2 3">DSM 436</strain>
    </source>
</reference>
<dbReference type="AlphaFoldDB" id="A0A017TIM9"/>
<comment type="caution">
    <text evidence="2">The sequence shown here is derived from an EMBL/GenBank/DDBJ whole genome shotgun (WGS) entry which is preliminary data.</text>
</comment>
<dbReference type="STRING" id="1192034.CAP_2566"/>